<sequence length="263" mass="29687">MTFIFLIASCSDNSSNTTVTEERSCDLSFPSEFAPVTVDLSYFVNQSQQEEPDPENDQFSTYYEVEELAAQANKMVFENSLMNLASSFISHGSRFANDPTFENGACVWESINPPPGLVGGLEFSVTVRGRSTGEELDWEIIYDGDLPDSGSLDEFRLITGRSSKNNLNGEWNLFVPSNPNEPALTYSWSIQSDNNYEFNVTADPDEFGILVVNYMKQEVDNNVTYDEGTGLKEVYWNEETNSGWIQDSQRRKCYDNLLNSECE</sequence>
<name>A0ABS9KG58_9BACT</name>
<dbReference type="EMBL" id="JAKLWS010000021">
    <property type="protein sequence ID" value="MCG2589821.1"/>
    <property type="molecule type" value="Genomic_DNA"/>
</dbReference>
<reference evidence="1" key="2">
    <citation type="submission" date="2024-05" db="EMBL/GenBank/DDBJ databases">
        <title>Rhodohalobacter halophilus gen. nov., sp. nov., a moderately halophilic member of the family Balneolaceae.</title>
        <authorList>
            <person name="Xia J."/>
        </authorList>
    </citation>
    <scope>NUCLEOTIDE SEQUENCE</scope>
    <source>
        <strain evidence="1">WB101</strain>
    </source>
</reference>
<dbReference type="RefSeq" id="WP_237855180.1">
    <property type="nucleotide sequence ID" value="NZ_JAKLWS010000021.1"/>
</dbReference>
<gene>
    <name evidence="1" type="ORF">L6773_14670</name>
</gene>
<proteinExistence type="predicted"/>
<protein>
    <recommendedName>
        <fullName evidence="3">Lipoprotein</fullName>
    </recommendedName>
</protein>
<keyword evidence="2" id="KW-1185">Reference proteome</keyword>
<evidence type="ECO:0008006" key="3">
    <source>
        <dbReference type="Google" id="ProtNLM"/>
    </source>
</evidence>
<evidence type="ECO:0000313" key="2">
    <source>
        <dbReference type="Proteomes" id="UP001165366"/>
    </source>
</evidence>
<organism evidence="1 2">
    <name type="scientific">Rhodohalobacter sulfatireducens</name>
    <dbReference type="NCBI Taxonomy" id="2911366"/>
    <lineage>
        <taxon>Bacteria</taxon>
        <taxon>Pseudomonadati</taxon>
        <taxon>Balneolota</taxon>
        <taxon>Balneolia</taxon>
        <taxon>Balneolales</taxon>
        <taxon>Balneolaceae</taxon>
        <taxon>Rhodohalobacter</taxon>
    </lineage>
</organism>
<reference evidence="1" key="1">
    <citation type="submission" date="2022-01" db="EMBL/GenBank/DDBJ databases">
        <authorList>
            <person name="Wang Y."/>
        </authorList>
    </citation>
    <scope>NUCLEOTIDE SEQUENCE</scope>
    <source>
        <strain evidence="1">WB101</strain>
    </source>
</reference>
<accession>A0ABS9KG58</accession>
<evidence type="ECO:0000313" key="1">
    <source>
        <dbReference type="EMBL" id="MCG2589821.1"/>
    </source>
</evidence>
<comment type="caution">
    <text evidence="1">The sequence shown here is derived from an EMBL/GenBank/DDBJ whole genome shotgun (WGS) entry which is preliminary data.</text>
</comment>
<dbReference type="Proteomes" id="UP001165366">
    <property type="component" value="Unassembled WGS sequence"/>
</dbReference>